<evidence type="ECO:0000313" key="1">
    <source>
        <dbReference type="EMBL" id="ANJ72108.1"/>
    </source>
</evidence>
<sequence length="105" mass="12149">MATTETPTFSSFAEFYPFYLGEHQDRTCRRLHFVGSSIALVCLILLIFTGNLWWLLGAAVSGYAFAWVGHFGFEKNRPATFRHPIYSLMGDWVMYRDIWTGKIPF</sequence>
<organism evidence="1 2">
    <name type="scientific">Ralstonia insidiosa</name>
    <dbReference type="NCBI Taxonomy" id="190721"/>
    <lineage>
        <taxon>Bacteria</taxon>
        <taxon>Pseudomonadati</taxon>
        <taxon>Pseudomonadota</taxon>
        <taxon>Betaproteobacteria</taxon>
        <taxon>Burkholderiales</taxon>
        <taxon>Burkholderiaceae</taxon>
        <taxon>Ralstonia</taxon>
    </lineage>
</organism>
<protein>
    <submittedName>
        <fullName evidence="1">Uncharacterized protein</fullName>
    </submittedName>
</protein>
<dbReference type="AlphaFoldDB" id="A0A191ZVJ8"/>
<dbReference type="InterPro" id="IPR009305">
    <property type="entry name" value="Mpo1-like"/>
</dbReference>
<dbReference type="Pfam" id="PF06127">
    <property type="entry name" value="Mpo1-like"/>
    <property type="match status" value="1"/>
</dbReference>
<name>A0A191ZVJ8_9RALS</name>
<gene>
    <name evidence="1" type="ORF">A9Y76_06370</name>
</gene>
<dbReference type="RefSeq" id="WP_064802811.1">
    <property type="nucleotide sequence ID" value="NZ_CP016022.1"/>
</dbReference>
<dbReference type="EMBL" id="CP016022">
    <property type="protein sequence ID" value="ANJ72108.1"/>
    <property type="molecule type" value="Genomic_DNA"/>
</dbReference>
<evidence type="ECO:0000313" key="2">
    <source>
        <dbReference type="Proteomes" id="UP000078572"/>
    </source>
</evidence>
<dbReference type="PANTHER" id="PTHR34205:SF2">
    <property type="entry name" value="DUF962 DOMAIN-CONTAINING PROTEIN"/>
    <property type="match status" value="1"/>
</dbReference>
<dbReference type="GeneID" id="61525644"/>
<keyword evidence="2" id="KW-1185">Reference proteome</keyword>
<reference evidence="2" key="1">
    <citation type="submission" date="2016-06" db="EMBL/GenBank/DDBJ databases">
        <authorList>
            <person name="Xu Y."/>
            <person name="Nagy A."/>
            <person name="Yan X."/>
            <person name="Kim S.W."/>
            <person name="Haley B."/>
            <person name="Liu N.T."/>
            <person name="Nou X."/>
        </authorList>
    </citation>
    <scope>NUCLEOTIDE SEQUENCE [LARGE SCALE GENOMIC DNA]</scope>
    <source>
        <strain evidence="2">ATCC 49129</strain>
    </source>
</reference>
<accession>A0A191ZVJ8</accession>
<dbReference type="STRING" id="190721.ACS15_1481"/>
<dbReference type="Proteomes" id="UP000078572">
    <property type="component" value="Chromosome 1"/>
</dbReference>
<dbReference type="OrthoDB" id="7356072at2"/>
<dbReference type="PANTHER" id="PTHR34205">
    <property type="entry name" value="TRANSMEMBRANE PROTEIN"/>
    <property type="match status" value="1"/>
</dbReference>
<proteinExistence type="predicted"/>